<evidence type="ECO:0000256" key="3">
    <source>
        <dbReference type="ARBA" id="ARBA00023237"/>
    </source>
</evidence>
<keyword evidence="5" id="KW-1185">Reference proteome</keyword>
<reference evidence="4 5" key="1">
    <citation type="submission" date="2019-12" db="EMBL/GenBank/DDBJ databases">
        <title>Mucilaginibacter sp. HMF7410 genome sequencing and assembly.</title>
        <authorList>
            <person name="Kang H."/>
            <person name="Cha I."/>
            <person name="Kim H."/>
            <person name="Joh K."/>
        </authorList>
    </citation>
    <scope>NUCLEOTIDE SEQUENCE [LARGE SCALE GENOMIC DNA]</scope>
    <source>
        <strain evidence="4 5">HMF7410</strain>
    </source>
</reference>
<keyword evidence="2" id="KW-0472">Membrane</keyword>
<accession>A0A7K1SY57</accession>
<gene>
    <name evidence="4" type="ORF">GO621_12005</name>
</gene>
<dbReference type="EMBL" id="WPIK01000010">
    <property type="protein sequence ID" value="MVN22256.1"/>
    <property type="molecule type" value="Genomic_DNA"/>
</dbReference>
<dbReference type="SUPFAM" id="SSF56935">
    <property type="entry name" value="Porins"/>
    <property type="match status" value="1"/>
</dbReference>
<keyword evidence="3" id="KW-0998">Cell outer membrane</keyword>
<comment type="subcellular location">
    <subcellularLocation>
        <location evidence="1">Cell outer membrane</location>
    </subcellularLocation>
</comment>
<sequence length="52" mass="5851">MLKGTVNVDAQVNYNLIKTLNLKVGASNLFNHYYYSYLGGLLVDGLYYTTLT</sequence>
<evidence type="ECO:0000256" key="2">
    <source>
        <dbReference type="ARBA" id="ARBA00023136"/>
    </source>
</evidence>
<proteinExistence type="predicted"/>
<dbReference type="GO" id="GO:0009279">
    <property type="term" value="C:cell outer membrane"/>
    <property type="evidence" value="ECO:0007669"/>
    <property type="project" value="UniProtKB-SubCell"/>
</dbReference>
<name>A0A7K1SY57_9SPHI</name>
<comment type="caution">
    <text evidence="4">The sequence shown here is derived from an EMBL/GenBank/DDBJ whole genome shotgun (WGS) entry which is preliminary data.</text>
</comment>
<evidence type="ECO:0008006" key="6">
    <source>
        <dbReference type="Google" id="ProtNLM"/>
    </source>
</evidence>
<dbReference type="Proteomes" id="UP000462014">
    <property type="component" value="Unassembled WGS sequence"/>
</dbReference>
<evidence type="ECO:0000256" key="1">
    <source>
        <dbReference type="ARBA" id="ARBA00004442"/>
    </source>
</evidence>
<dbReference type="InterPro" id="IPR036942">
    <property type="entry name" value="Beta-barrel_TonB_sf"/>
</dbReference>
<organism evidence="4 5">
    <name type="scientific">Mucilaginibacter arboris</name>
    <dbReference type="NCBI Taxonomy" id="2682090"/>
    <lineage>
        <taxon>Bacteria</taxon>
        <taxon>Pseudomonadati</taxon>
        <taxon>Bacteroidota</taxon>
        <taxon>Sphingobacteriia</taxon>
        <taxon>Sphingobacteriales</taxon>
        <taxon>Sphingobacteriaceae</taxon>
        <taxon>Mucilaginibacter</taxon>
    </lineage>
</organism>
<dbReference type="Gene3D" id="2.40.170.20">
    <property type="entry name" value="TonB-dependent receptor, beta-barrel domain"/>
    <property type="match status" value="1"/>
</dbReference>
<protein>
    <recommendedName>
        <fullName evidence="6">TonB-dependent receptor</fullName>
    </recommendedName>
</protein>
<dbReference type="AlphaFoldDB" id="A0A7K1SY57"/>
<evidence type="ECO:0000313" key="5">
    <source>
        <dbReference type="Proteomes" id="UP000462014"/>
    </source>
</evidence>
<evidence type="ECO:0000313" key="4">
    <source>
        <dbReference type="EMBL" id="MVN22256.1"/>
    </source>
</evidence>
<dbReference type="RefSeq" id="WP_157567339.1">
    <property type="nucleotide sequence ID" value="NZ_WPIK01000010.1"/>
</dbReference>